<evidence type="ECO:0000256" key="1">
    <source>
        <dbReference type="SAM" id="Phobius"/>
    </source>
</evidence>
<name>A0A1W2H8Y1_9BACT</name>
<organism evidence="2 3">
    <name type="scientific">Aquiflexum balticum DSM 16537</name>
    <dbReference type="NCBI Taxonomy" id="758820"/>
    <lineage>
        <taxon>Bacteria</taxon>
        <taxon>Pseudomonadati</taxon>
        <taxon>Bacteroidota</taxon>
        <taxon>Cytophagia</taxon>
        <taxon>Cytophagales</taxon>
        <taxon>Cyclobacteriaceae</taxon>
        <taxon>Aquiflexum</taxon>
    </lineage>
</organism>
<reference evidence="3" key="1">
    <citation type="submission" date="2017-04" db="EMBL/GenBank/DDBJ databases">
        <authorList>
            <person name="Varghese N."/>
            <person name="Submissions S."/>
        </authorList>
    </citation>
    <scope>NUCLEOTIDE SEQUENCE [LARGE SCALE GENOMIC DNA]</scope>
    <source>
        <strain evidence="3">DSM 16537</strain>
    </source>
</reference>
<accession>A0A1W2H8Y1</accession>
<dbReference type="OrthoDB" id="9957158at2"/>
<sequence>MKELALDIKETNNTSQILNISGFGLLMIGFGLFVVINKSLPYWGIVVSLPIAAGFLFFLINYLFFTSKKSGEMLLRKKGVIFIKNGKKKNFLFTEVSKIRLILFNKASTFHRNWWPLKEESIPYEANELNYIYIKPKKGKSKLIRFRLDSKKKENELLDYFREKCVQYHLTLKII</sequence>
<protein>
    <submittedName>
        <fullName evidence="2">Uncharacterized protein</fullName>
    </submittedName>
</protein>
<dbReference type="RefSeq" id="WP_084122081.1">
    <property type="nucleotide sequence ID" value="NZ_LT838813.1"/>
</dbReference>
<feature type="transmembrane region" description="Helical" evidence="1">
    <location>
        <begin position="42"/>
        <end position="65"/>
    </location>
</feature>
<evidence type="ECO:0000313" key="3">
    <source>
        <dbReference type="Proteomes" id="UP000192333"/>
    </source>
</evidence>
<feature type="transmembrane region" description="Helical" evidence="1">
    <location>
        <begin position="17"/>
        <end position="36"/>
    </location>
</feature>
<proteinExistence type="predicted"/>
<keyword evidence="1" id="KW-0812">Transmembrane</keyword>
<dbReference type="AlphaFoldDB" id="A0A1W2H8Y1"/>
<keyword evidence="3" id="KW-1185">Reference proteome</keyword>
<keyword evidence="1" id="KW-1133">Transmembrane helix</keyword>
<dbReference type="Proteomes" id="UP000192333">
    <property type="component" value="Chromosome I"/>
</dbReference>
<keyword evidence="1" id="KW-0472">Membrane</keyword>
<evidence type="ECO:0000313" key="2">
    <source>
        <dbReference type="EMBL" id="SMD45331.1"/>
    </source>
</evidence>
<dbReference type="EMBL" id="LT838813">
    <property type="protein sequence ID" value="SMD45331.1"/>
    <property type="molecule type" value="Genomic_DNA"/>
</dbReference>
<gene>
    <name evidence="2" type="ORF">SAMN00777080_3980</name>
</gene>